<dbReference type="Gene3D" id="3.60.40.10">
    <property type="entry name" value="PPM-type phosphatase domain"/>
    <property type="match status" value="1"/>
</dbReference>
<dbReference type="VEuPathDB" id="FungiDB:FUN_009066"/>
<reference evidence="7 8" key="1">
    <citation type="submission" date="2015-10" db="EMBL/GenBank/DDBJ databases">
        <title>Genome analyses suggest a sexual origin of heterokaryosis in a supposedly ancient asexual fungus.</title>
        <authorList>
            <person name="Ropars J."/>
            <person name="Sedzielewska K."/>
            <person name="Noel J."/>
            <person name="Charron P."/>
            <person name="Farinelli L."/>
            <person name="Marton T."/>
            <person name="Kruger M."/>
            <person name="Pelin A."/>
            <person name="Brachmann A."/>
            <person name="Corradi N."/>
        </authorList>
    </citation>
    <scope>NUCLEOTIDE SEQUENCE [LARGE SCALE GENOMIC DNA]</scope>
    <source>
        <strain evidence="7 8">A4</strain>
    </source>
</reference>
<gene>
    <name evidence="7" type="ORF">RhiirA4_475104</name>
</gene>
<accession>A0A2I1H9K8</accession>
<dbReference type="PANTHER" id="PTHR13832">
    <property type="entry name" value="PROTEIN PHOSPHATASE 2C"/>
    <property type="match status" value="1"/>
</dbReference>
<dbReference type="InterPro" id="IPR015655">
    <property type="entry name" value="PP2C"/>
</dbReference>
<comment type="caution">
    <text evidence="7">The sequence shown here is derived from an EMBL/GenBank/DDBJ whole genome shotgun (WGS) entry which is preliminary data.</text>
</comment>
<evidence type="ECO:0000256" key="4">
    <source>
        <dbReference type="ARBA" id="ARBA00013081"/>
    </source>
</evidence>
<dbReference type="VEuPathDB" id="FungiDB:RhiirA1_470123"/>
<dbReference type="CDD" id="cd00143">
    <property type="entry name" value="PP2Cc"/>
    <property type="match status" value="1"/>
</dbReference>
<comment type="cofactor">
    <cofactor evidence="2">
        <name>Mg(2+)</name>
        <dbReference type="ChEBI" id="CHEBI:18420"/>
    </cofactor>
</comment>
<evidence type="ECO:0000256" key="3">
    <source>
        <dbReference type="ARBA" id="ARBA00006702"/>
    </source>
</evidence>
<dbReference type="InterPro" id="IPR036457">
    <property type="entry name" value="PPM-type-like_dom_sf"/>
</dbReference>
<dbReference type="OrthoDB" id="10264738at2759"/>
<comment type="similarity">
    <text evidence="3">Belongs to the PP2C family.</text>
</comment>
<organism evidence="7 8">
    <name type="scientific">Rhizophagus irregularis</name>
    <dbReference type="NCBI Taxonomy" id="588596"/>
    <lineage>
        <taxon>Eukaryota</taxon>
        <taxon>Fungi</taxon>
        <taxon>Fungi incertae sedis</taxon>
        <taxon>Mucoromycota</taxon>
        <taxon>Glomeromycotina</taxon>
        <taxon>Glomeromycetes</taxon>
        <taxon>Glomerales</taxon>
        <taxon>Glomeraceae</taxon>
        <taxon>Rhizophagus</taxon>
    </lineage>
</organism>
<proteinExistence type="inferred from homology"/>
<evidence type="ECO:0000256" key="5">
    <source>
        <dbReference type="ARBA" id="ARBA00023211"/>
    </source>
</evidence>
<evidence type="ECO:0000313" key="7">
    <source>
        <dbReference type="EMBL" id="PKY55558.1"/>
    </source>
</evidence>
<dbReference type="AlphaFoldDB" id="A0A2I1H9K8"/>
<dbReference type="PROSITE" id="PS51746">
    <property type="entry name" value="PPM_2"/>
    <property type="match status" value="1"/>
</dbReference>
<dbReference type="VEuPathDB" id="FungiDB:RhiirFUN_007842"/>
<evidence type="ECO:0000313" key="8">
    <source>
        <dbReference type="Proteomes" id="UP000234323"/>
    </source>
</evidence>
<dbReference type="PANTHER" id="PTHR13832:SF565">
    <property type="entry name" value="AT28366P-RELATED"/>
    <property type="match status" value="1"/>
</dbReference>
<evidence type="ECO:0000256" key="2">
    <source>
        <dbReference type="ARBA" id="ARBA00001946"/>
    </source>
</evidence>
<name>A0A2I1H9K8_9GLOM</name>
<dbReference type="SMART" id="SM00332">
    <property type="entry name" value="PP2Cc"/>
    <property type="match status" value="1"/>
</dbReference>
<dbReference type="InterPro" id="IPR001932">
    <property type="entry name" value="PPM-type_phosphatase-like_dom"/>
</dbReference>
<protein>
    <recommendedName>
        <fullName evidence="4">protein-serine/threonine phosphatase</fullName>
        <ecNumber evidence="4">3.1.3.16</ecNumber>
    </recommendedName>
</protein>
<keyword evidence="8" id="KW-1185">Reference proteome</keyword>
<dbReference type="EMBL" id="LLXI01001889">
    <property type="protein sequence ID" value="PKY55558.1"/>
    <property type="molecule type" value="Genomic_DNA"/>
</dbReference>
<dbReference type="SUPFAM" id="SSF81606">
    <property type="entry name" value="PP2C-like"/>
    <property type="match status" value="1"/>
</dbReference>
<sequence>MSEHLLKPIEDKNTNKNTTEDIFQQHDLIYVTSSMQGWRETMEDKHTVECNIPEFPDYSFFGVYDGHQGKHTSEYLSKNLHLNIFKKIHEIGEENIEEAIKDAFMQTDGDWKDESSNYSFECNDGSTAVVTVITPNKIVYVGNAGDSRAVMSVGGLAIPLSEDHKPNIARESQRIIQAGSSPGGYNVSRAFGDFKWCKNDPDKGPKEQIFIAYPDVMSHKVDTDTDFLVLACDGIWDCMSSKDVINFINKDIKINKDLSKACENLMNRCLELGSTDNMTVIIIGFLHGLDKEKWMEGIGSRCVEEN</sequence>
<evidence type="ECO:0000256" key="1">
    <source>
        <dbReference type="ARBA" id="ARBA00001936"/>
    </source>
</evidence>
<evidence type="ECO:0000259" key="6">
    <source>
        <dbReference type="PROSITE" id="PS51746"/>
    </source>
</evidence>
<dbReference type="Proteomes" id="UP000234323">
    <property type="component" value="Unassembled WGS sequence"/>
</dbReference>
<dbReference type="EC" id="3.1.3.16" evidence="4"/>
<keyword evidence="5" id="KW-0464">Manganese</keyword>
<feature type="domain" description="PPM-type phosphatase" evidence="6">
    <location>
        <begin position="29"/>
        <end position="285"/>
    </location>
</feature>
<comment type="cofactor">
    <cofactor evidence="1">
        <name>Mn(2+)</name>
        <dbReference type="ChEBI" id="CHEBI:29035"/>
    </cofactor>
</comment>
<dbReference type="GO" id="GO:0004722">
    <property type="term" value="F:protein serine/threonine phosphatase activity"/>
    <property type="evidence" value="ECO:0007669"/>
    <property type="project" value="UniProtKB-EC"/>
</dbReference>
<dbReference type="Pfam" id="PF00481">
    <property type="entry name" value="PP2C"/>
    <property type="match status" value="1"/>
</dbReference>